<protein>
    <recommendedName>
        <fullName evidence="2">AAA family ATPase</fullName>
    </recommendedName>
</protein>
<organism evidence="1">
    <name type="scientific">Ignisphaera aggregans</name>
    <dbReference type="NCBI Taxonomy" id="334771"/>
    <lineage>
        <taxon>Archaea</taxon>
        <taxon>Thermoproteota</taxon>
        <taxon>Thermoprotei</taxon>
        <taxon>Desulfurococcales</taxon>
        <taxon>Desulfurococcaceae</taxon>
        <taxon>Ignisphaera</taxon>
    </lineage>
</organism>
<dbReference type="EMBL" id="DTET01000089">
    <property type="protein sequence ID" value="HGV66521.1"/>
    <property type="molecule type" value="Genomic_DNA"/>
</dbReference>
<accession>A0A7J3QF61</accession>
<dbReference type="AlphaFoldDB" id="A0A7J3QF61"/>
<proteinExistence type="predicted"/>
<dbReference type="InterPro" id="IPR027417">
    <property type="entry name" value="P-loop_NTPase"/>
</dbReference>
<dbReference type="Gene3D" id="3.40.50.300">
    <property type="entry name" value="P-loop containing nucleotide triphosphate hydrolases"/>
    <property type="match status" value="1"/>
</dbReference>
<comment type="caution">
    <text evidence="1">The sequence shown here is derived from an EMBL/GenBank/DDBJ whole genome shotgun (WGS) entry which is preliminary data.</text>
</comment>
<gene>
    <name evidence="1" type="ORF">ENV02_01735</name>
</gene>
<reference evidence="1" key="1">
    <citation type="journal article" date="2020" name="mSystems">
        <title>Genome- and Community-Level Interaction Insights into Carbon Utilization and Element Cycling Functions of Hydrothermarchaeota in Hydrothermal Sediment.</title>
        <authorList>
            <person name="Zhou Z."/>
            <person name="Liu Y."/>
            <person name="Xu W."/>
            <person name="Pan J."/>
            <person name="Luo Z.H."/>
            <person name="Li M."/>
        </authorList>
    </citation>
    <scope>NUCLEOTIDE SEQUENCE [LARGE SCALE GENOMIC DNA]</scope>
    <source>
        <strain evidence="1">SpSt-721</strain>
    </source>
</reference>
<sequence>MLLTCNNLLDRIISSNRKILIYGEAGSGKTNIMLNMLLCNLKINNSNIYYISTEGSTFLNRVIDLGIDSDKVLFSIAMDQNHLTQLIIETMSCKNLLALFIDTINHYYRIEAIEPQNIKMFLNILTLLDMISSNSYVIASAQVKVDEHGEIVAGYEYLLMWADAIVLIKKLSNRSRILRFIKPSINQEFKFFIIKNGIKWVTI</sequence>
<name>A0A7J3QF61_9CREN</name>
<evidence type="ECO:0008006" key="2">
    <source>
        <dbReference type="Google" id="ProtNLM"/>
    </source>
</evidence>
<evidence type="ECO:0000313" key="1">
    <source>
        <dbReference type="EMBL" id="HGV66521.1"/>
    </source>
</evidence>
<dbReference type="SUPFAM" id="SSF52540">
    <property type="entry name" value="P-loop containing nucleoside triphosphate hydrolases"/>
    <property type="match status" value="1"/>
</dbReference>